<protein>
    <recommendedName>
        <fullName evidence="3">Calponin-homology (CH) domain-containing protein</fullName>
    </recommendedName>
</protein>
<accession>A0AAY5ETV6</accession>
<keyword evidence="2" id="KW-1185">Reference proteome</keyword>
<proteinExistence type="predicted"/>
<name>A0AAY5ETV6_ELEEL</name>
<reference evidence="1 2" key="1">
    <citation type="submission" date="2020-05" db="EMBL/GenBank/DDBJ databases">
        <title>Electrophorus electricus (electric eel) genome, fEleEle1, primary haplotype.</title>
        <authorList>
            <person name="Myers G."/>
            <person name="Meyer A."/>
            <person name="Fedrigo O."/>
            <person name="Formenti G."/>
            <person name="Rhie A."/>
            <person name="Tracey A."/>
            <person name="Sims Y."/>
            <person name="Jarvis E.D."/>
        </authorList>
    </citation>
    <scope>NUCLEOTIDE SEQUENCE [LARGE SCALE GENOMIC DNA]</scope>
</reference>
<evidence type="ECO:0000313" key="2">
    <source>
        <dbReference type="Proteomes" id="UP000314983"/>
    </source>
</evidence>
<sequence>MVRDGVLLCQLLKNLKQNTIHLKEMSHSFLPLSSETIQILKKLGW</sequence>
<dbReference type="Proteomes" id="UP000314983">
    <property type="component" value="Chromosome 7"/>
</dbReference>
<organism evidence="1 2">
    <name type="scientific">Electrophorus electricus</name>
    <name type="common">Electric eel</name>
    <name type="synonym">Gymnotus electricus</name>
    <dbReference type="NCBI Taxonomy" id="8005"/>
    <lineage>
        <taxon>Eukaryota</taxon>
        <taxon>Metazoa</taxon>
        <taxon>Chordata</taxon>
        <taxon>Craniata</taxon>
        <taxon>Vertebrata</taxon>
        <taxon>Euteleostomi</taxon>
        <taxon>Actinopterygii</taxon>
        <taxon>Neopterygii</taxon>
        <taxon>Teleostei</taxon>
        <taxon>Ostariophysi</taxon>
        <taxon>Gymnotiformes</taxon>
        <taxon>Gymnotoidei</taxon>
        <taxon>Gymnotidae</taxon>
        <taxon>Electrophorus</taxon>
    </lineage>
</organism>
<reference evidence="1" key="2">
    <citation type="submission" date="2025-08" db="UniProtKB">
        <authorList>
            <consortium name="Ensembl"/>
        </authorList>
    </citation>
    <scope>IDENTIFICATION</scope>
</reference>
<evidence type="ECO:0000313" key="1">
    <source>
        <dbReference type="Ensembl" id="ENSEEEP00000060318.1"/>
    </source>
</evidence>
<evidence type="ECO:0008006" key="3">
    <source>
        <dbReference type="Google" id="ProtNLM"/>
    </source>
</evidence>
<reference evidence="1" key="3">
    <citation type="submission" date="2025-09" db="UniProtKB">
        <authorList>
            <consortium name="Ensembl"/>
        </authorList>
    </citation>
    <scope>IDENTIFICATION</scope>
</reference>
<dbReference type="AlphaFoldDB" id="A0AAY5ETV6"/>
<dbReference type="Ensembl" id="ENSEEET00000065827.1">
    <property type="protein sequence ID" value="ENSEEEP00000060318.1"/>
    <property type="gene ID" value="ENSEEEG00000028529.1"/>
</dbReference>